<name>H2ZK48_CIOSA</name>
<dbReference type="Proteomes" id="UP000007875">
    <property type="component" value="Unassembled WGS sequence"/>
</dbReference>
<evidence type="ECO:0000313" key="2">
    <source>
        <dbReference type="Proteomes" id="UP000007875"/>
    </source>
</evidence>
<keyword evidence="2" id="KW-1185">Reference proteome</keyword>
<sequence>MNSLFCVVGTLAIGVLFGVEACSNLGLTGSAGYTSPFYS</sequence>
<dbReference type="InParanoid" id="H2ZK48"/>
<reference evidence="1" key="2">
    <citation type="submission" date="2025-08" db="UniProtKB">
        <authorList>
            <consortium name="Ensembl"/>
        </authorList>
    </citation>
    <scope>IDENTIFICATION</scope>
</reference>
<dbReference type="HOGENOM" id="CLU_3322236_0_0_1"/>
<protein>
    <submittedName>
        <fullName evidence="1">Uncharacterized protein</fullName>
    </submittedName>
</protein>
<evidence type="ECO:0000313" key="1">
    <source>
        <dbReference type="Ensembl" id="ENSCSAVP00000017964.1"/>
    </source>
</evidence>
<dbReference type="Ensembl" id="ENSCSAVT00000018158.1">
    <property type="protein sequence ID" value="ENSCSAVP00000017964.1"/>
    <property type="gene ID" value="ENSCSAVG00000010575.1"/>
</dbReference>
<dbReference type="AlphaFoldDB" id="H2ZK48"/>
<accession>H2ZK48</accession>
<reference evidence="1" key="3">
    <citation type="submission" date="2025-09" db="UniProtKB">
        <authorList>
            <consortium name="Ensembl"/>
        </authorList>
    </citation>
    <scope>IDENTIFICATION</scope>
</reference>
<proteinExistence type="predicted"/>
<organism evidence="1 2">
    <name type="scientific">Ciona savignyi</name>
    <name type="common">Pacific transparent sea squirt</name>
    <dbReference type="NCBI Taxonomy" id="51511"/>
    <lineage>
        <taxon>Eukaryota</taxon>
        <taxon>Metazoa</taxon>
        <taxon>Chordata</taxon>
        <taxon>Tunicata</taxon>
        <taxon>Ascidiacea</taxon>
        <taxon>Phlebobranchia</taxon>
        <taxon>Cionidae</taxon>
        <taxon>Ciona</taxon>
    </lineage>
</organism>
<reference evidence="2" key="1">
    <citation type="submission" date="2003-08" db="EMBL/GenBank/DDBJ databases">
        <authorList>
            <person name="Birren B."/>
            <person name="Nusbaum C."/>
            <person name="Abebe A."/>
            <person name="Abouelleil A."/>
            <person name="Adekoya E."/>
            <person name="Ait-zahra M."/>
            <person name="Allen N."/>
            <person name="Allen T."/>
            <person name="An P."/>
            <person name="Anderson M."/>
            <person name="Anderson S."/>
            <person name="Arachchi H."/>
            <person name="Armbruster J."/>
            <person name="Bachantsang P."/>
            <person name="Baldwin J."/>
            <person name="Barry A."/>
            <person name="Bayul T."/>
            <person name="Blitshsteyn B."/>
            <person name="Bloom T."/>
            <person name="Blye J."/>
            <person name="Boguslavskiy L."/>
            <person name="Borowsky M."/>
            <person name="Boukhgalter B."/>
            <person name="Brunache A."/>
            <person name="Butler J."/>
            <person name="Calixte N."/>
            <person name="Calvo S."/>
            <person name="Camarata J."/>
            <person name="Campo K."/>
            <person name="Chang J."/>
            <person name="Cheshatsang Y."/>
            <person name="Citroen M."/>
            <person name="Collymore A."/>
            <person name="Considine T."/>
            <person name="Cook A."/>
            <person name="Cooke P."/>
            <person name="Corum B."/>
            <person name="Cuomo C."/>
            <person name="David R."/>
            <person name="Dawoe T."/>
            <person name="Degray S."/>
            <person name="Dodge S."/>
            <person name="Dooley K."/>
            <person name="Dorje P."/>
            <person name="Dorjee K."/>
            <person name="Dorris L."/>
            <person name="Duffey N."/>
            <person name="Dupes A."/>
            <person name="Elkins T."/>
            <person name="Engels R."/>
            <person name="Erickson J."/>
            <person name="Farina A."/>
            <person name="Faro S."/>
            <person name="Ferreira P."/>
            <person name="Fischer H."/>
            <person name="Fitzgerald M."/>
            <person name="Foley K."/>
            <person name="Gage D."/>
            <person name="Galagan J."/>
            <person name="Gearin G."/>
            <person name="Gnerre S."/>
            <person name="Gnirke A."/>
            <person name="Goyette A."/>
            <person name="Graham J."/>
            <person name="Grandbois E."/>
            <person name="Gyaltsen K."/>
            <person name="Hafez N."/>
            <person name="Hagopian D."/>
            <person name="Hagos B."/>
            <person name="Hall J."/>
            <person name="Hatcher B."/>
            <person name="Heller A."/>
            <person name="Higgins H."/>
            <person name="Honan T."/>
            <person name="Horn A."/>
            <person name="Houde N."/>
            <person name="Hughes L."/>
            <person name="Hulme W."/>
            <person name="Husby E."/>
            <person name="Iliev I."/>
            <person name="Jaffe D."/>
            <person name="Jones C."/>
            <person name="Kamal M."/>
            <person name="Kamat A."/>
            <person name="Kamvysselis M."/>
            <person name="Karlsson E."/>
            <person name="Kells C."/>
            <person name="Kieu A."/>
            <person name="Kisner P."/>
            <person name="Kodira C."/>
            <person name="Kulbokas E."/>
            <person name="Labutti K."/>
            <person name="Lama D."/>
            <person name="Landers T."/>
            <person name="Leger J."/>
            <person name="Levine S."/>
            <person name="Lewis D."/>
            <person name="Lewis T."/>
            <person name="Lindblad-toh K."/>
            <person name="Liu X."/>
            <person name="Lokyitsang T."/>
            <person name="Lokyitsang Y."/>
            <person name="Lucien O."/>
            <person name="Lui A."/>
            <person name="Ma L.J."/>
            <person name="Mabbitt R."/>
            <person name="Macdonald J."/>
            <person name="Maclean C."/>
            <person name="Major J."/>
            <person name="Manning J."/>
            <person name="Marabella R."/>
            <person name="Maru K."/>
            <person name="Matthews C."/>
            <person name="Mauceli E."/>
            <person name="Mccarthy M."/>
            <person name="Mcdonough S."/>
            <person name="Mcghee T."/>
            <person name="Meldrim J."/>
            <person name="Meneus L."/>
            <person name="Mesirov J."/>
            <person name="Mihalev A."/>
            <person name="Mihova T."/>
            <person name="Mikkelsen T."/>
            <person name="Mlenga V."/>
            <person name="Moru K."/>
            <person name="Mozes J."/>
            <person name="Mulrain L."/>
            <person name="Munson G."/>
            <person name="Naylor J."/>
            <person name="Newes C."/>
            <person name="Nguyen C."/>
            <person name="Nguyen N."/>
            <person name="Nguyen T."/>
            <person name="Nicol R."/>
            <person name="Nielsen C."/>
            <person name="Nizzari M."/>
            <person name="Norbu C."/>
            <person name="Norbu N."/>
            <person name="O'donnell P."/>
            <person name="Okoawo O."/>
            <person name="O'leary S."/>
            <person name="Omotosho B."/>
            <person name="O'neill K."/>
            <person name="Osman S."/>
            <person name="Parker S."/>
            <person name="Perrin D."/>
            <person name="Phunkhang P."/>
            <person name="Piqani B."/>
            <person name="Purcell S."/>
            <person name="Rachupka T."/>
            <person name="Ramasamy U."/>
            <person name="Rameau R."/>
            <person name="Ray V."/>
            <person name="Raymond C."/>
            <person name="Retta R."/>
            <person name="Richardson S."/>
            <person name="Rise C."/>
            <person name="Rodriguez J."/>
            <person name="Rogers J."/>
            <person name="Rogov P."/>
            <person name="Rutman M."/>
            <person name="Schupbach R."/>
            <person name="Seaman C."/>
            <person name="Settipalli S."/>
            <person name="Sharpe T."/>
            <person name="Sheridan J."/>
            <person name="Sherpa N."/>
            <person name="Shi J."/>
            <person name="Smirnov S."/>
            <person name="Smith C."/>
            <person name="Sougnez C."/>
            <person name="Spencer B."/>
            <person name="Stalker J."/>
            <person name="Stange-thomann N."/>
            <person name="Stavropoulos S."/>
            <person name="Stetson K."/>
            <person name="Stone C."/>
            <person name="Stone S."/>
            <person name="Stubbs M."/>
            <person name="Talamas J."/>
            <person name="Tchuinga P."/>
            <person name="Tenzing P."/>
            <person name="Tesfaye S."/>
            <person name="Theodore J."/>
            <person name="Thoulutsang Y."/>
            <person name="Topham K."/>
            <person name="Towey S."/>
            <person name="Tsamla T."/>
            <person name="Tsomo N."/>
            <person name="Vallee D."/>
            <person name="Vassiliev H."/>
            <person name="Venkataraman V."/>
            <person name="Vinson J."/>
            <person name="Vo A."/>
            <person name="Wade C."/>
            <person name="Wang S."/>
            <person name="Wangchuk T."/>
            <person name="Wangdi T."/>
            <person name="Whittaker C."/>
            <person name="Wilkinson J."/>
            <person name="Wu Y."/>
            <person name="Wyman D."/>
            <person name="Yadav S."/>
            <person name="Yang S."/>
            <person name="Yang X."/>
            <person name="Yeager S."/>
            <person name="Yee E."/>
            <person name="Young G."/>
            <person name="Zainoun J."/>
            <person name="Zembeck L."/>
            <person name="Zimmer A."/>
            <person name="Zody M."/>
            <person name="Lander E."/>
        </authorList>
    </citation>
    <scope>NUCLEOTIDE SEQUENCE [LARGE SCALE GENOMIC DNA]</scope>
</reference>